<name>A0A7R8XLY5_9CRUS</name>
<evidence type="ECO:0000313" key="1">
    <source>
        <dbReference type="EMBL" id="CAD7248596.1"/>
    </source>
</evidence>
<reference evidence="1" key="1">
    <citation type="submission" date="2020-11" db="EMBL/GenBank/DDBJ databases">
        <authorList>
            <person name="Tran Van P."/>
        </authorList>
    </citation>
    <scope>NUCLEOTIDE SEQUENCE</scope>
</reference>
<dbReference type="AlphaFoldDB" id="A0A7R8XLY5"/>
<organism evidence="1">
    <name type="scientific">Darwinula stevensoni</name>
    <dbReference type="NCBI Taxonomy" id="69355"/>
    <lineage>
        <taxon>Eukaryota</taxon>
        <taxon>Metazoa</taxon>
        <taxon>Ecdysozoa</taxon>
        <taxon>Arthropoda</taxon>
        <taxon>Crustacea</taxon>
        <taxon>Oligostraca</taxon>
        <taxon>Ostracoda</taxon>
        <taxon>Podocopa</taxon>
        <taxon>Podocopida</taxon>
        <taxon>Darwinulocopina</taxon>
        <taxon>Darwinuloidea</taxon>
        <taxon>Darwinulidae</taxon>
        <taxon>Darwinula</taxon>
    </lineage>
</organism>
<protein>
    <submittedName>
        <fullName evidence="1">Uncharacterized protein</fullName>
    </submittedName>
</protein>
<dbReference type="Proteomes" id="UP000677054">
    <property type="component" value="Unassembled WGS sequence"/>
</dbReference>
<keyword evidence="2" id="KW-1185">Reference proteome</keyword>
<sequence length="78" mass="9122">MEKSSHQREKVGVDDFVLLEDHTDENAFLDNLNKRFNHDVIYVSSPSFPIAERVLSERRSRKGIDRSDIVSFLYLLII</sequence>
<dbReference type="OrthoDB" id="10055605at2759"/>
<evidence type="ECO:0000313" key="2">
    <source>
        <dbReference type="Proteomes" id="UP000677054"/>
    </source>
</evidence>
<accession>A0A7R8XLY5</accession>
<gene>
    <name evidence="1" type="ORF">DSTB1V02_LOCUS8407</name>
</gene>
<dbReference type="EMBL" id="CAJPEV010001916">
    <property type="protein sequence ID" value="CAG0894873.1"/>
    <property type="molecule type" value="Genomic_DNA"/>
</dbReference>
<proteinExistence type="predicted"/>
<dbReference type="EMBL" id="LR901433">
    <property type="protein sequence ID" value="CAD7248596.1"/>
    <property type="molecule type" value="Genomic_DNA"/>
</dbReference>